<dbReference type="OMA" id="NDWHYLK"/>
<proteinExistence type="predicted"/>
<dbReference type="InterPro" id="IPR035892">
    <property type="entry name" value="C2_domain_sf"/>
</dbReference>
<dbReference type="EMBL" id="LNIX01000003">
    <property type="protein sequence ID" value="OXA57121.1"/>
    <property type="molecule type" value="Genomic_DNA"/>
</dbReference>
<reference evidence="2 3" key="1">
    <citation type="submission" date="2015-12" db="EMBL/GenBank/DDBJ databases">
        <title>The genome of Folsomia candida.</title>
        <authorList>
            <person name="Faddeeva A."/>
            <person name="Derks M.F."/>
            <person name="Anvar Y."/>
            <person name="Smit S."/>
            <person name="Van Straalen N."/>
            <person name="Roelofs D."/>
        </authorList>
    </citation>
    <scope>NUCLEOTIDE SEQUENCE [LARGE SCALE GENOMIC DNA]</scope>
    <source>
        <strain evidence="2 3">VU population</strain>
        <tissue evidence="2">Whole body</tissue>
    </source>
</reference>
<dbReference type="Proteomes" id="UP000198287">
    <property type="component" value="Unassembled WGS sequence"/>
</dbReference>
<keyword evidence="3" id="KW-1185">Reference proteome</keyword>
<dbReference type="OrthoDB" id="67700at2759"/>
<dbReference type="SUPFAM" id="SSF49562">
    <property type="entry name" value="C2 domain (Calcium/lipid-binding domain, CaLB)"/>
    <property type="match status" value="1"/>
</dbReference>
<comment type="caution">
    <text evidence="2">The sequence shown here is derived from an EMBL/GenBank/DDBJ whole genome shotgun (WGS) entry which is preliminary data.</text>
</comment>
<name>A0A226EK47_FOLCA</name>
<feature type="compositionally biased region" description="Polar residues" evidence="1">
    <location>
        <begin position="150"/>
        <end position="184"/>
    </location>
</feature>
<feature type="region of interest" description="Disordered" evidence="1">
    <location>
        <begin position="73"/>
        <end position="112"/>
    </location>
</feature>
<feature type="compositionally biased region" description="Basic and acidic residues" evidence="1">
    <location>
        <begin position="78"/>
        <end position="102"/>
    </location>
</feature>
<evidence type="ECO:0000256" key="1">
    <source>
        <dbReference type="SAM" id="MobiDB-lite"/>
    </source>
</evidence>
<evidence type="ECO:0000313" key="2">
    <source>
        <dbReference type="EMBL" id="OXA57121.1"/>
    </source>
</evidence>
<protein>
    <recommendedName>
        <fullName evidence="4">C2 domain-containing protein</fullName>
    </recommendedName>
</protein>
<accession>A0A226EK47</accession>
<organism evidence="2 3">
    <name type="scientific">Folsomia candida</name>
    <name type="common">Springtail</name>
    <dbReference type="NCBI Taxonomy" id="158441"/>
    <lineage>
        <taxon>Eukaryota</taxon>
        <taxon>Metazoa</taxon>
        <taxon>Ecdysozoa</taxon>
        <taxon>Arthropoda</taxon>
        <taxon>Hexapoda</taxon>
        <taxon>Collembola</taxon>
        <taxon>Entomobryomorpha</taxon>
        <taxon>Isotomoidea</taxon>
        <taxon>Isotomidae</taxon>
        <taxon>Proisotominae</taxon>
        <taxon>Folsomia</taxon>
    </lineage>
</organism>
<dbReference type="AlphaFoldDB" id="A0A226EK47"/>
<feature type="compositionally biased region" description="Low complexity" evidence="1">
    <location>
        <begin position="130"/>
        <end position="144"/>
    </location>
</feature>
<gene>
    <name evidence="2" type="ORF">Fcan01_07608</name>
</gene>
<feature type="region of interest" description="Disordered" evidence="1">
    <location>
        <begin position="126"/>
        <end position="190"/>
    </location>
</feature>
<evidence type="ECO:0008006" key="4">
    <source>
        <dbReference type="Google" id="ProtNLM"/>
    </source>
</evidence>
<dbReference type="Gene3D" id="2.60.40.150">
    <property type="entry name" value="C2 domain"/>
    <property type="match status" value="1"/>
</dbReference>
<sequence>MACNHCICYVRLLLLRADSGKVIRKKKTTFQKLTGTTANQPVFNETIVFDMPPNELVQVVLLALVCLTDKPPISKSQRRGESREHESSSFDGGRKSVPEHHPNLVNKTSNESSLFHYSDNLNAKAKRLDSSSSGQSHPSQGSGPAKYVGGSSSDQSTRVTTTQNLDTGTLQTNAASPESNSSGIGSLEGCEEEKPLRVKDTVVGKVALGYCIRNPLGKFHWENMMRIPRNVVTEWHGLK</sequence>
<evidence type="ECO:0000313" key="3">
    <source>
        <dbReference type="Proteomes" id="UP000198287"/>
    </source>
</evidence>
<dbReference type="STRING" id="158441.A0A226EK47"/>